<protein>
    <recommendedName>
        <fullName evidence="3">DUF488 domain-containing protein</fullName>
    </recommendedName>
</protein>
<reference evidence="2" key="1">
    <citation type="journal article" date="2019" name="Int. J. Syst. Evol. Microbiol.">
        <title>The Global Catalogue of Microorganisms (GCM) 10K type strain sequencing project: providing services to taxonomists for standard genome sequencing and annotation.</title>
        <authorList>
            <consortium name="The Broad Institute Genomics Platform"/>
            <consortium name="The Broad Institute Genome Sequencing Center for Infectious Disease"/>
            <person name="Wu L."/>
            <person name="Ma J."/>
        </authorList>
    </citation>
    <scope>NUCLEOTIDE SEQUENCE [LARGE SCALE GENOMIC DNA]</scope>
    <source>
        <strain evidence="2">JCM 18541</strain>
    </source>
</reference>
<keyword evidence="2" id="KW-1185">Reference proteome</keyword>
<comment type="caution">
    <text evidence="1">The sequence shown here is derived from an EMBL/GenBank/DDBJ whole genome shotgun (WGS) entry which is preliminary data.</text>
</comment>
<gene>
    <name evidence="1" type="ORF">GCM10023352_11480</name>
</gene>
<dbReference type="PANTHER" id="PTHR39337:SF1">
    <property type="entry name" value="BLR5642 PROTEIN"/>
    <property type="match status" value="1"/>
</dbReference>
<accession>A0ABP9BI20</accession>
<sequence>MTEYKIYGFGYEGKTAEELISTLKTYEILTLVDVRLTPISRKKGLSKTKLREAIEANGMGYVHLPALGNPKDNREGFASPYTAAWSDARHRFEELLRNDNAQDALDEVRSLMLNGNVGLLCFEANTKCCHRDVVINELSHGVFARQYT</sequence>
<proteinExistence type="predicted"/>
<evidence type="ECO:0000313" key="1">
    <source>
        <dbReference type="EMBL" id="GAA4794336.1"/>
    </source>
</evidence>
<dbReference type="RefSeq" id="WP_345445488.1">
    <property type="nucleotide sequence ID" value="NZ_BAABKP010000001.1"/>
</dbReference>
<evidence type="ECO:0000313" key="2">
    <source>
        <dbReference type="Proteomes" id="UP001500187"/>
    </source>
</evidence>
<dbReference type="PANTHER" id="PTHR39337">
    <property type="entry name" value="BLR5642 PROTEIN"/>
    <property type="match status" value="1"/>
</dbReference>
<dbReference type="EMBL" id="BAABKP010000001">
    <property type="protein sequence ID" value="GAA4794336.1"/>
    <property type="molecule type" value="Genomic_DNA"/>
</dbReference>
<dbReference type="InterPro" id="IPR007438">
    <property type="entry name" value="DUF488"/>
</dbReference>
<organism evidence="1 2">
    <name type="scientific">Rothia endophytica</name>
    <dbReference type="NCBI Taxonomy" id="1324766"/>
    <lineage>
        <taxon>Bacteria</taxon>
        <taxon>Bacillati</taxon>
        <taxon>Actinomycetota</taxon>
        <taxon>Actinomycetes</taxon>
        <taxon>Micrococcales</taxon>
        <taxon>Micrococcaceae</taxon>
        <taxon>Rothia</taxon>
    </lineage>
</organism>
<evidence type="ECO:0008006" key="3">
    <source>
        <dbReference type="Google" id="ProtNLM"/>
    </source>
</evidence>
<dbReference type="Pfam" id="PF04343">
    <property type="entry name" value="DUF488"/>
    <property type="match status" value="1"/>
</dbReference>
<name>A0ABP9BI20_9MICC</name>
<dbReference type="Proteomes" id="UP001500187">
    <property type="component" value="Unassembled WGS sequence"/>
</dbReference>